<comment type="caution">
    <text evidence="2">The sequence shown here is derived from an EMBL/GenBank/DDBJ whole genome shotgun (WGS) entry which is preliminary data.</text>
</comment>
<organism evidence="2 3">
    <name type="scientific">Cuscuta epithymum</name>
    <dbReference type="NCBI Taxonomy" id="186058"/>
    <lineage>
        <taxon>Eukaryota</taxon>
        <taxon>Viridiplantae</taxon>
        <taxon>Streptophyta</taxon>
        <taxon>Embryophyta</taxon>
        <taxon>Tracheophyta</taxon>
        <taxon>Spermatophyta</taxon>
        <taxon>Magnoliopsida</taxon>
        <taxon>eudicotyledons</taxon>
        <taxon>Gunneridae</taxon>
        <taxon>Pentapetalae</taxon>
        <taxon>asterids</taxon>
        <taxon>lamiids</taxon>
        <taxon>Solanales</taxon>
        <taxon>Convolvulaceae</taxon>
        <taxon>Cuscuteae</taxon>
        <taxon>Cuscuta</taxon>
        <taxon>Cuscuta subgen. Cuscuta</taxon>
    </lineage>
</organism>
<sequence length="390" mass="44520">MESPSARACDLGDRMNKRSKTGESAFRKNKLVVLSFLACPVIPEDYMHASIFDLEDRPDSDDSNGNPPPLLPFIRIDGSYGMDQGWGFCVLDSILYISGEKKSVYKVDLSKLSTCTSDNYKAEKIQAEMLSLKNSPESMAISMPGGTERVLVLSTRNLCKNSSLRTTIDFEIYDPKTGIWEMLPGSDKWEDDHVAVWFDIPSFTVPNNNKSLLLIQTDSDVPSIFALNFLSPHEGWRKLETYSGVKRIPVTEWPHCFFVEDEICLTDYGAYDIRDPRRFFSFPKPERLEYPSSWSYFTPHSTQATLLGYDSDTGDCEFCVVELGLSFYDRSAWLQQCVYKFNLKEYRSEKEKEKVGGEAAKLHIRIHKYLFFQPVSEPSSCFNALYLSSF</sequence>
<dbReference type="EMBL" id="CAMAPF010000930">
    <property type="protein sequence ID" value="CAH9123458.1"/>
    <property type="molecule type" value="Genomic_DNA"/>
</dbReference>
<protein>
    <submittedName>
        <fullName evidence="2">Uncharacterized protein</fullName>
    </submittedName>
</protein>
<dbReference type="AlphaFoldDB" id="A0AAV0EH61"/>
<keyword evidence="3" id="KW-1185">Reference proteome</keyword>
<evidence type="ECO:0000313" key="3">
    <source>
        <dbReference type="Proteomes" id="UP001152523"/>
    </source>
</evidence>
<proteinExistence type="predicted"/>
<evidence type="ECO:0000313" key="2">
    <source>
        <dbReference type="EMBL" id="CAH9123458.1"/>
    </source>
</evidence>
<accession>A0AAV0EH61</accession>
<gene>
    <name evidence="2" type="ORF">CEPIT_LOCUS25234</name>
</gene>
<feature type="region of interest" description="Disordered" evidence="1">
    <location>
        <begin position="1"/>
        <end position="21"/>
    </location>
</feature>
<dbReference type="Proteomes" id="UP001152523">
    <property type="component" value="Unassembled WGS sequence"/>
</dbReference>
<reference evidence="2" key="1">
    <citation type="submission" date="2022-07" db="EMBL/GenBank/DDBJ databases">
        <authorList>
            <person name="Macas J."/>
            <person name="Novak P."/>
            <person name="Neumann P."/>
        </authorList>
    </citation>
    <scope>NUCLEOTIDE SEQUENCE</scope>
</reference>
<evidence type="ECO:0000256" key="1">
    <source>
        <dbReference type="SAM" id="MobiDB-lite"/>
    </source>
</evidence>
<name>A0AAV0EH61_9ASTE</name>